<comment type="caution">
    <text evidence="6">The sequence shown here is derived from an EMBL/GenBank/DDBJ whole genome shotgun (WGS) entry which is preliminary data.</text>
</comment>
<organism evidence="6 7">
    <name type="scientific">Eleutherodactylus coqui</name>
    <name type="common">Puerto Rican coqui</name>
    <dbReference type="NCBI Taxonomy" id="57060"/>
    <lineage>
        <taxon>Eukaryota</taxon>
        <taxon>Metazoa</taxon>
        <taxon>Chordata</taxon>
        <taxon>Craniata</taxon>
        <taxon>Vertebrata</taxon>
        <taxon>Euteleostomi</taxon>
        <taxon>Amphibia</taxon>
        <taxon>Batrachia</taxon>
        <taxon>Anura</taxon>
        <taxon>Neobatrachia</taxon>
        <taxon>Hyloidea</taxon>
        <taxon>Eleutherodactylidae</taxon>
        <taxon>Eleutherodactylinae</taxon>
        <taxon>Eleutherodactylus</taxon>
        <taxon>Eleutherodactylus</taxon>
    </lineage>
</organism>
<keyword evidence="7" id="KW-1185">Reference proteome</keyword>
<feature type="domain" description="N-terminal Ras-GEF" evidence="5">
    <location>
        <begin position="59"/>
        <end position="188"/>
    </location>
</feature>
<name>A0A8J6JXT7_ELECQ</name>
<dbReference type="Pfam" id="PF00617">
    <property type="entry name" value="RasGEF"/>
    <property type="match status" value="1"/>
</dbReference>
<dbReference type="PROSITE" id="PS50200">
    <property type="entry name" value="RA"/>
    <property type="match status" value="1"/>
</dbReference>
<evidence type="ECO:0000259" key="4">
    <source>
        <dbReference type="PROSITE" id="PS50200"/>
    </source>
</evidence>
<dbReference type="Pfam" id="PF00618">
    <property type="entry name" value="RasGEF_N"/>
    <property type="match status" value="1"/>
</dbReference>
<dbReference type="InterPro" id="IPR000159">
    <property type="entry name" value="RA_dom"/>
</dbReference>
<dbReference type="InterPro" id="IPR036964">
    <property type="entry name" value="RASGEF_cat_dom_sf"/>
</dbReference>
<dbReference type="PANTHER" id="PTHR23113">
    <property type="entry name" value="GUANINE NUCLEOTIDE EXCHANGE FACTOR"/>
    <property type="match status" value="1"/>
</dbReference>
<evidence type="ECO:0000259" key="5">
    <source>
        <dbReference type="PROSITE" id="PS50212"/>
    </source>
</evidence>
<dbReference type="Proteomes" id="UP000770717">
    <property type="component" value="Unassembled WGS sequence"/>
</dbReference>
<evidence type="ECO:0000256" key="1">
    <source>
        <dbReference type="ARBA" id="ARBA00022658"/>
    </source>
</evidence>
<accession>A0A8J6JXT7</accession>
<dbReference type="InterPro" id="IPR000651">
    <property type="entry name" value="Ras-like_Gua-exchang_fac_N"/>
</dbReference>
<dbReference type="GO" id="GO:0005085">
    <property type="term" value="F:guanyl-nucleotide exchange factor activity"/>
    <property type="evidence" value="ECO:0007669"/>
    <property type="project" value="UniProtKB-KW"/>
</dbReference>
<dbReference type="InterPro" id="IPR019804">
    <property type="entry name" value="Ras_G-nucl-exch_fac_CS"/>
</dbReference>
<dbReference type="CDD" id="cd06224">
    <property type="entry name" value="REM"/>
    <property type="match status" value="1"/>
</dbReference>
<feature type="domain" description="Ras-GEF" evidence="3">
    <location>
        <begin position="206"/>
        <end position="464"/>
    </location>
</feature>
<dbReference type="OrthoDB" id="26687at2759"/>
<reference evidence="6" key="1">
    <citation type="thesis" date="2020" institute="ProQuest LLC" country="789 East Eisenhower Parkway, Ann Arbor, MI, USA">
        <title>Comparative Genomics and Chromosome Evolution.</title>
        <authorList>
            <person name="Mudd A.B."/>
        </authorList>
    </citation>
    <scope>NUCLEOTIDE SEQUENCE</scope>
    <source>
        <strain evidence="6">HN-11 Male</strain>
        <tissue evidence="6">Kidney and liver</tissue>
    </source>
</reference>
<feature type="domain" description="Ras-associating" evidence="4">
    <location>
        <begin position="584"/>
        <end position="669"/>
    </location>
</feature>
<dbReference type="SMART" id="SM00229">
    <property type="entry name" value="RasGEFN"/>
    <property type="match status" value="1"/>
</dbReference>
<dbReference type="PROSITE" id="PS50009">
    <property type="entry name" value="RASGEF_CAT"/>
    <property type="match status" value="1"/>
</dbReference>
<protein>
    <recommendedName>
        <fullName evidence="8">Ral guanine nucleotide dissociation stimulator-like 2</fullName>
    </recommendedName>
</protein>
<evidence type="ECO:0000313" key="7">
    <source>
        <dbReference type="Proteomes" id="UP000770717"/>
    </source>
</evidence>
<dbReference type="CDD" id="cd00155">
    <property type="entry name" value="RasGEF"/>
    <property type="match status" value="1"/>
</dbReference>
<gene>
    <name evidence="6" type="ORF">GDO78_021238</name>
</gene>
<keyword evidence="1 2" id="KW-0344">Guanine-nucleotide releasing factor</keyword>
<dbReference type="PROSITE" id="PS50212">
    <property type="entry name" value="RASGEF_NTER"/>
    <property type="match status" value="1"/>
</dbReference>
<dbReference type="Gene3D" id="1.20.870.10">
    <property type="entry name" value="Son of sevenless (SoS) protein Chain: S domain 1"/>
    <property type="match status" value="1"/>
</dbReference>
<dbReference type="GO" id="GO:0007265">
    <property type="term" value="P:Ras protein signal transduction"/>
    <property type="evidence" value="ECO:0007669"/>
    <property type="project" value="TreeGrafter"/>
</dbReference>
<evidence type="ECO:0000313" key="6">
    <source>
        <dbReference type="EMBL" id="KAG9472131.1"/>
    </source>
</evidence>
<dbReference type="SMART" id="SM00147">
    <property type="entry name" value="RasGEF"/>
    <property type="match status" value="1"/>
</dbReference>
<dbReference type="Gene3D" id="1.10.840.10">
    <property type="entry name" value="Ras guanine-nucleotide exchange factors catalytic domain"/>
    <property type="match status" value="1"/>
</dbReference>
<sequence length="705" mass="79875">MILRTLKTALEEERRGLRPRQESKDDQGEVWQYEGDEERDGVIYSVCLRNTNSQQPPVRVLALRAGTLPRLVIHLLEARVLGDTTYIPAFLATYRTFTNTQAVLQTLLDRLEKDDYTQAAADSYGGKDDDISSLFCGWMSQYPEDFISLHPRMREELSRCFLRLKKRNLVTQLQEVTGEEKTVTEDGPSVGEEDEHYDPLDILTFQAGYVAEQLTCLEASLFLRVVPYECLGSVWSRRDRGGEQSDRCHSVRETVRHFNRLSGAVTSSCVQDPQLKPQQRARVIEKWVKVAEECWNLRNFSSVYAILSALQSTSVHRLKRVWAEASREIQRSYQEMSEVFSEKDNYARMRELLFQSQDTSDVTSKKHSPRSRDVRATGVIPYLGVFLTDLVMLDSAIRDQLENGYLNFEKRRKEFESLSQIRILQTVCLGYRFTSDPHFVGWFQKLRLISEDESYRLSCDIESNQDPTVTAAVKPTVIITHCTDLLASIAAPFGPSMHLVSWDSPCERLLMPGLTEQQKSPSVPALDLQSSPKPAHKGFLSPAVKVQKHRRSASCGSPLNMTVQHSTSAESITEPGPFPDPAADFRIIRARVEPAEETSVYKSVRINSQEKTPTVIDRIIQKHHMCSQGPQELVQLLPGNKELVIPGTANVFYAMSAASLDFLVRPQHIPSVSPQPEARHHLKAHINATYPKMKAKAGDFAKSLF</sequence>
<dbReference type="InterPro" id="IPR029071">
    <property type="entry name" value="Ubiquitin-like_domsf"/>
</dbReference>
<dbReference type="Pfam" id="PF00788">
    <property type="entry name" value="RA"/>
    <property type="match status" value="1"/>
</dbReference>
<evidence type="ECO:0000256" key="2">
    <source>
        <dbReference type="PROSITE-ProRule" id="PRU00168"/>
    </source>
</evidence>
<dbReference type="Gene3D" id="3.10.20.90">
    <property type="entry name" value="Phosphatidylinositol 3-kinase Catalytic Subunit, Chain A, domain 1"/>
    <property type="match status" value="1"/>
</dbReference>
<evidence type="ECO:0008006" key="8">
    <source>
        <dbReference type="Google" id="ProtNLM"/>
    </source>
</evidence>
<proteinExistence type="predicted"/>
<dbReference type="GO" id="GO:0005886">
    <property type="term" value="C:plasma membrane"/>
    <property type="evidence" value="ECO:0007669"/>
    <property type="project" value="TreeGrafter"/>
</dbReference>
<dbReference type="SUPFAM" id="SSF48366">
    <property type="entry name" value="Ras GEF"/>
    <property type="match status" value="1"/>
</dbReference>
<dbReference type="InterPro" id="IPR001895">
    <property type="entry name" value="RASGEF_cat_dom"/>
</dbReference>
<evidence type="ECO:0000259" key="3">
    <source>
        <dbReference type="PROSITE" id="PS50009"/>
    </source>
</evidence>
<dbReference type="EMBL" id="WNTK01000074">
    <property type="protein sequence ID" value="KAG9472131.1"/>
    <property type="molecule type" value="Genomic_DNA"/>
</dbReference>
<dbReference type="PROSITE" id="PS00720">
    <property type="entry name" value="RASGEF"/>
    <property type="match status" value="1"/>
</dbReference>
<dbReference type="InterPro" id="IPR023578">
    <property type="entry name" value="Ras_GEF_dom_sf"/>
</dbReference>
<dbReference type="SUPFAM" id="SSF54236">
    <property type="entry name" value="Ubiquitin-like"/>
    <property type="match status" value="1"/>
</dbReference>
<dbReference type="AlphaFoldDB" id="A0A8J6JXT7"/>
<dbReference type="InterPro" id="IPR008937">
    <property type="entry name" value="Ras-like_GEF"/>
</dbReference>
<dbReference type="PANTHER" id="PTHR23113:SF367">
    <property type="entry name" value="RAL GUANINE NUCLEOTIDE DISSOCIATION STIMULATOR-LIKE 2 ISOFORM X1"/>
    <property type="match status" value="1"/>
</dbReference>